<sequence length="154" mass="16166">MSSQPGDLTATAGAAPASMRLNEAPADPSPPPVYGPFAPGQAPGLVSSPAQKRAAANAIEQHLEPDTKKSGNWASEENAAAVTALGAKDGEGWITSRAMKDAHIAWGKQVRNLMNRLGREKSSLRDANTIFRGAELRTQQLLGPPLPPSPFNGY</sequence>
<evidence type="ECO:0000256" key="1">
    <source>
        <dbReference type="SAM" id="MobiDB-lite"/>
    </source>
</evidence>
<dbReference type="RefSeq" id="WP_354597882.1">
    <property type="nucleotide sequence ID" value="NZ_CP136798.1"/>
</dbReference>
<accession>A0AAU8KJ66</accession>
<dbReference type="EMBL" id="CP136798">
    <property type="protein sequence ID" value="XCN16452.1"/>
    <property type="molecule type" value="Genomic_DNA"/>
</dbReference>
<protein>
    <recommendedName>
        <fullName evidence="3">Bacterial toxin 28 domain-containing protein</fullName>
    </recommendedName>
</protein>
<evidence type="ECO:0000313" key="2">
    <source>
        <dbReference type="EMBL" id="XCN16452.1"/>
    </source>
</evidence>
<dbReference type="AlphaFoldDB" id="A0AAU8KJ66"/>
<organism evidence="2">
    <name type="scientific">Streptomyces sp. JL1001</name>
    <dbReference type="NCBI Taxonomy" id="3078227"/>
    <lineage>
        <taxon>Bacteria</taxon>
        <taxon>Bacillati</taxon>
        <taxon>Actinomycetota</taxon>
        <taxon>Actinomycetes</taxon>
        <taxon>Kitasatosporales</taxon>
        <taxon>Streptomycetaceae</taxon>
        <taxon>Streptomyces</taxon>
    </lineage>
</organism>
<name>A0AAU8KJ66_9ACTN</name>
<reference evidence="2" key="1">
    <citation type="submission" date="2023-10" db="EMBL/GenBank/DDBJ databases">
        <title>Complete genome sequence of Streptomyces sp. JL1001.</title>
        <authorList>
            <person name="Jiang L."/>
        </authorList>
    </citation>
    <scope>NUCLEOTIDE SEQUENCE</scope>
    <source>
        <strain evidence="2">JL1001</strain>
    </source>
</reference>
<proteinExistence type="predicted"/>
<evidence type="ECO:0008006" key="3">
    <source>
        <dbReference type="Google" id="ProtNLM"/>
    </source>
</evidence>
<feature type="region of interest" description="Disordered" evidence="1">
    <location>
        <begin position="1"/>
        <end position="73"/>
    </location>
</feature>
<gene>
    <name evidence="2" type="ORF">R1Y80_23720</name>
</gene>